<evidence type="ECO:0000256" key="1">
    <source>
        <dbReference type="SAM" id="Phobius"/>
    </source>
</evidence>
<feature type="transmembrane region" description="Helical" evidence="1">
    <location>
        <begin position="139"/>
        <end position="159"/>
    </location>
</feature>
<accession>A0A6N9NHZ7</accession>
<dbReference type="EMBL" id="WWNE01000005">
    <property type="protein sequence ID" value="NBG65523.1"/>
    <property type="molecule type" value="Genomic_DNA"/>
</dbReference>
<dbReference type="AlphaFoldDB" id="A0A6N9NHZ7"/>
<dbReference type="Proteomes" id="UP000470771">
    <property type="component" value="Unassembled WGS sequence"/>
</dbReference>
<dbReference type="InterPro" id="IPR022134">
    <property type="entry name" value="DUF3667"/>
</dbReference>
<proteinExistence type="predicted"/>
<feature type="transmembrane region" description="Helical" evidence="1">
    <location>
        <begin position="92"/>
        <end position="109"/>
    </location>
</feature>
<feature type="transmembrane region" description="Helical" evidence="1">
    <location>
        <begin position="171"/>
        <end position="191"/>
    </location>
</feature>
<feature type="transmembrane region" description="Helical" evidence="1">
    <location>
        <begin position="232"/>
        <end position="256"/>
    </location>
</feature>
<evidence type="ECO:0000313" key="3">
    <source>
        <dbReference type="Proteomes" id="UP000470771"/>
    </source>
</evidence>
<reference evidence="2 3" key="1">
    <citation type="submission" date="2019-12" db="EMBL/GenBank/DDBJ databases">
        <authorList>
            <person name="Zhao J."/>
        </authorList>
    </citation>
    <scope>NUCLEOTIDE SEQUENCE [LARGE SCALE GENOMIC DNA]</scope>
    <source>
        <strain evidence="2 3">S-15</strain>
    </source>
</reference>
<feature type="transmembrane region" description="Helical" evidence="1">
    <location>
        <begin position="197"/>
        <end position="220"/>
    </location>
</feature>
<dbReference type="Pfam" id="PF12412">
    <property type="entry name" value="DUF3667"/>
    <property type="match status" value="1"/>
</dbReference>
<keyword evidence="1" id="KW-0812">Transmembrane</keyword>
<organism evidence="2 3">
    <name type="scientific">Acidiluteibacter ferrifornacis</name>
    <dbReference type="NCBI Taxonomy" id="2692424"/>
    <lineage>
        <taxon>Bacteria</taxon>
        <taxon>Pseudomonadati</taxon>
        <taxon>Bacteroidota</taxon>
        <taxon>Flavobacteriia</taxon>
        <taxon>Flavobacteriales</taxon>
        <taxon>Cryomorphaceae</taxon>
        <taxon>Acidiluteibacter</taxon>
    </lineage>
</organism>
<protein>
    <submittedName>
        <fullName evidence="2">DUF3667 domain-containing protein</fullName>
    </submittedName>
</protein>
<gene>
    <name evidence="2" type="ORF">GQN54_05310</name>
</gene>
<dbReference type="RefSeq" id="WP_160632476.1">
    <property type="nucleotide sequence ID" value="NZ_WWNE01000005.1"/>
</dbReference>
<keyword evidence="1" id="KW-0472">Membrane</keyword>
<keyword evidence="3" id="KW-1185">Reference proteome</keyword>
<comment type="caution">
    <text evidence="2">The sequence shown here is derived from an EMBL/GenBank/DDBJ whole genome shotgun (WGS) entry which is preliminary data.</text>
</comment>
<name>A0A6N9NHZ7_9FLAO</name>
<sequence length="261" mass="30199">MEIITDQFSEAALNTCKTCKTELLGPYCYHCGQRKIAKRFQLKDSIKWVFHQLFNMDHGLFFTTFRLFKNPQKVLLDNITGATVKYLHPFRFIFIWATISVLISLLFGLNEKAQELGMPQSGIKAQEVGKDVQEFINKYLTLITIGTVPFFAFYSKLFFRKFKLNYAEHLIINSYSYGVTIAVGTLFYFLWLIPGFFLWSTAISALITVIIFSWIYNRFFQVNFLISLIKSFLIYIISYFTIILIGGVIAGSMAIINKISF</sequence>
<keyword evidence="1" id="KW-1133">Transmembrane helix</keyword>
<evidence type="ECO:0000313" key="2">
    <source>
        <dbReference type="EMBL" id="NBG65523.1"/>
    </source>
</evidence>